<evidence type="ECO:0000313" key="14">
    <source>
        <dbReference type="EMBL" id="AXV05644.1"/>
    </source>
</evidence>
<gene>
    <name evidence="10" type="primary">rsgA</name>
    <name evidence="14" type="ORF">DVS28_a0943</name>
</gene>
<keyword evidence="9 10" id="KW-0342">GTP-binding</keyword>
<keyword evidence="5 10" id="KW-0547">Nucleotide-binding</keyword>
<dbReference type="CDD" id="cd01854">
    <property type="entry name" value="YjeQ_EngC"/>
    <property type="match status" value="1"/>
</dbReference>
<keyword evidence="7 10" id="KW-0862">Zinc</keyword>
<dbReference type="GO" id="GO:0003924">
    <property type="term" value="F:GTPase activity"/>
    <property type="evidence" value="ECO:0007669"/>
    <property type="project" value="UniProtKB-UniRule"/>
</dbReference>
<dbReference type="HAMAP" id="MF_01820">
    <property type="entry name" value="GTPase_RsgA"/>
    <property type="match status" value="1"/>
</dbReference>
<feature type="binding site" evidence="10">
    <location>
        <position position="306"/>
    </location>
    <ligand>
        <name>Zn(2+)</name>
        <dbReference type="ChEBI" id="CHEBI:29105"/>
    </ligand>
</feature>
<dbReference type="Gene3D" id="3.40.50.300">
    <property type="entry name" value="P-loop containing nucleotide triphosphate hydrolases"/>
    <property type="match status" value="1"/>
</dbReference>
<dbReference type="EMBL" id="CP031165">
    <property type="protein sequence ID" value="AXV05644.1"/>
    <property type="molecule type" value="Genomic_DNA"/>
</dbReference>
<proteinExistence type="inferred from homology"/>
<feature type="domain" description="EngC GTPase" evidence="12">
    <location>
        <begin position="134"/>
        <end position="281"/>
    </location>
</feature>
<dbReference type="RefSeq" id="WP_164709925.1">
    <property type="nucleotide sequence ID" value="NZ_CP031165.1"/>
</dbReference>
<evidence type="ECO:0000256" key="1">
    <source>
        <dbReference type="ARBA" id="ARBA00022490"/>
    </source>
</evidence>
<dbReference type="GO" id="GO:0019843">
    <property type="term" value="F:rRNA binding"/>
    <property type="evidence" value="ECO:0007669"/>
    <property type="project" value="UniProtKB-KW"/>
</dbReference>
<dbReference type="InterPro" id="IPR030378">
    <property type="entry name" value="G_CP_dom"/>
</dbReference>
<sequence>MSEPVIPERAIPRPAIPPAEHPSSTPDLSTVGYGGPWPALLDSIDADGDGVHGRVVRADRGAATVLTAAGHVRVTWTPATAPPVTGDWVVVHPDPHAGPDHGLLGGVATRTTSMTRPNTHGQRSSNEADQVLAANVDIVGVVVVASEEPNVRRLERGVVMAYESGAQPLVLLTKVDLVERRDIAIAKAEQAAIGVEVTPISPVTGEGVEELRARLAPDRTIVLLGASGVGKSTLTNALVGEEVLVTQDVRAVDGKGRHTTTHRELVALPGGGAVLDTPGLRTLGLGVVEDGMAAAFPEIEELAGSCRFGDCRHDGEPGCAVLAALDDGTLDPDRLEGWRRIRAASENAALRADTAAYRQTARSWGRIYRDAQSLKRR</sequence>
<name>A0A346XTU7_9ACTN</name>
<feature type="binding site" evidence="10">
    <location>
        <position position="319"/>
    </location>
    <ligand>
        <name>Zn(2+)</name>
        <dbReference type="ChEBI" id="CHEBI:29105"/>
    </ligand>
</feature>
<dbReference type="Pfam" id="PF03193">
    <property type="entry name" value="RsgA_GTPase"/>
    <property type="match status" value="1"/>
</dbReference>
<keyword evidence="15" id="KW-1185">Reference proteome</keyword>
<dbReference type="PROSITE" id="PS51721">
    <property type="entry name" value="G_CP"/>
    <property type="match status" value="1"/>
</dbReference>
<keyword evidence="2 10" id="KW-0690">Ribosome biogenesis</keyword>
<evidence type="ECO:0000256" key="2">
    <source>
        <dbReference type="ARBA" id="ARBA00022517"/>
    </source>
</evidence>
<evidence type="ECO:0000256" key="10">
    <source>
        <dbReference type="HAMAP-Rule" id="MF_01820"/>
    </source>
</evidence>
<feature type="binding site" evidence="10">
    <location>
        <begin position="225"/>
        <end position="233"/>
    </location>
    <ligand>
        <name>GTP</name>
        <dbReference type="ChEBI" id="CHEBI:37565"/>
    </ligand>
</feature>
<comment type="similarity">
    <text evidence="10">Belongs to the TRAFAC class YlqF/YawG GTPase family. RsgA subfamily.</text>
</comment>
<evidence type="ECO:0000256" key="4">
    <source>
        <dbReference type="ARBA" id="ARBA00022730"/>
    </source>
</evidence>
<evidence type="ECO:0000259" key="13">
    <source>
        <dbReference type="PROSITE" id="PS51721"/>
    </source>
</evidence>
<dbReference type="GO" id="GO:0042274">
    <property type="term" value="P:ribosomal small subunit biogenesis"/>
    <property type="evidence" value="ECO:0007669"/>
    <property type="project" value="UniProtKB-UniRule"/>
</dbReference>
<evidence type="ECO:0000256" key="7">
    <source>
        <dbReference type="ARBA" id="ARBA00022833"/>
    </source>
</evidence>
<keyword evidence="4 10" id="KW-0699">rRNA-binding</keyword>
<feature type="binding site" evidence="10">
    <location>
        <position position="313"/>
    </location>
    <ligand>
        <name>Zn(2+)</name>
        <dbReference type="ChEBI" id="CHEBI:29105"/>
    </ligand>
</feature>
<dbReference type="InterPro" id="IPR010914">
    <property type="entry name" value="RsgA_GTPase_dom"/>
</dbReference>
<evidence type="ECO:0000259" key="12">
    <source>
        <dbReference type="PROSITE" id="PS50936"/>
    </source>
</evidence>
<keyword evidence="6 10" id="KW-0378">Hydrolase</keyword>
<feature type="binding site" evidence="10">
    <location>
        <begin position="173"/>
        <end position="176"/>
    </location>
    <ligand>
        <name>GTP</name>
        <dbReference type="ChEBI" id="CHEBI:37565"/>
    </ligand>
</feature>
<dbReference type="PANTHER" id="PTHR32120:SF10">
    <property type="entry name" value="SMALL RIBOSOMAL SUBUNIT BIOGENESIS GTPASE RSGA"/>
    <property type="match status" value="1"/>
</dbReference>
<dbReference type="NCBIfam" id="TIGR00157">
    <property type="entry name" value="ribosome small subunit-dependent GTPase A"/>
    <property type="match status" value="1"/>
</dbReference>
<evidence type="ECO:0000256" key="5">
    <source>
        <dbReference type="ARBA" id="ARBA00022741"/>
    </source>
</evidence>
<dbReference type="GO" id="GO:0046872">
    <property type="term" value="F:metal ion binding"/>
    <property type="evidence" value="ECO:0007669"/>
    <property type="project" value="UniProtKB-KW"/>
</dbReference>
<dbReference type="InterPro" id="IPR004881">
    <property type="entry name" value="Ribosome_biogen_GTPase_RsgA"/>
</dbReference>
<evidence type="ECO:0000256" key="3">
    <source>
        <dbReference type="ARBA" id="ARBA00022723"/>
    </source>
</evidence>
<feature type="binding site" evidence="10">
    <location>
        <position position="311"/>
    </location>
    <ligand>
        <name>Zn(2+)</name>
        <dbReference type="ChEBI" id="CHEBI:29105"/>
    </ligand>
</feature>
<keyword evidence="8 10" id="KW-0694">RNA-binding</keyword>
<feature type="domain" description="CP-type G" evidence="13">
    <location>
        <begin position="125"/>
        <end position="283"/>
    </location>
</feature>
<dbReference type="SUPFAM" id="SSF52540">
    <property type="entry name" value="P-loop containing nucleoside triphosphate hydrolases"/>
    <property type="match status" value="1"/>
</dbReference>
<dbReference type="Proteomes" id="UP000264006">
    <property type="component" value="Chromosome"/>
</dbReference>
<dbReference type="GO" id="GO:0005737">
    <property type="term" value="C:cytoplasm"/>
    <property type="evidence" value="ECO:0007669"/>
    <property type="project" value="UniProtKB-SubCell"/>
</dbReference>
<comment type="function">
    <text evidence="10">One of several proteins that assist in the late maturation steps of the functional core of the 30S ribosomal subunit. Helps release RbfA from mature subunits. May play a role in the assembly of ribosomal proteins into the subunit. Circularly permuted GTPase that catalyzes slow GTP hydrolysis, GTPase activity is stimulated by the 30S ribosomal subunit.</text>
</comment>
<evidence type="ECO:0000256" key="6">
    <source>
        <dbReference type="ARBA" id="ARBA00022801"/>
    </source>
</evidence>
<keyword evidence="1 10" id="KW-0963">Cytoplasm</keyword>
<reference evidence="14 15" key="1">
    <citation type="submission" date="2018-09" db="EMBL/GenBank/DDBJ databases">
        <title>Complete genome sequence of Euzebya sp. DY32-46 isolated from seawater of Pacific Ocean.</title>
        <authorList>
            <person name="Xu L."/>
            <person name="Wu Y.-H."/>
            <person name="Xu X.-W."/>
        </authorList>
    </citation>
    <scope>NUCLEOTIDE SEQUENCE [LARGE SCALE GENOMIC DNA]</scope>
    <source>
        <strain evidence="14 15">DY32-46</strain>
    </source>
</reference>
<comment type="cofactor">
    <cofactor evidence="10">
        <name>Zn(2+)</name>
        <dbReference type="ChEBI" id="CHEBI:29105"/>
    </cofactor>
    <text evidence="10">Binds 1 zinc ion per subunit.</text>
</comment>
<dbReference type="KEGG" id="euz:DVS28_a0943"/>
<evidence type="ECO:0000256" key="8">
    <source>
        <dbReference type="ARBA" id="ARBA00022884"/>
    </source>
</evidence>
<dbReference type="GO" id="GO:0005525">
    <property type="term" value="F:GTP binding"/>
    <property type="evidence" value="ECO:0007669"/>
    <property type="project" value="UniProtKB-UniRule"/>
</dbReference>
<comment type="subcellular location">
    <subcellularLocation>
        <location evidence="10">Cytoplasm</location>
    </subcellularLocation>
</comment>
<organism evidence="14 15">
    <name type="scientific">Euzebya pacifica</name>
    <dbReference type="NCBI Taxonomy" id="1608957"/>
    <lineage>
        <taxon>Bacteria</taxon>
        <taxon>Bacillati</taxon>
        <taxon>Actinomycetota</taxon>
        <taxon>Nitriliruptoria</taxon>
        <taxon>Euzebyales</taxon>
    </lineage>
</organism>
<evidence type="ECO:0000256" key="11">
    <source>
        <dbReference type="SAM" id="MobiDB-lite"/>
    </source>
</evidence>
<dbReference type="PANTHER" id="PTHR32120">
    <property type="entry name" value="SMALL RIBOSOMAL SUBUNIT BIOGENESIS GTPASE RSGA"/>
    <property type="match status" value="1"/>
</dbReference>
<dbReference type="InterPro" id="IPR027417">
    <property type="entry name" value="P-loop_NTPase"/>
</dbReference>
<evidence type="ECO:0000256" key="9">
    <source>
        <dbReference type="ARBA" id="ARBA00023134"/>
    </source>
</evidence>
<dbReference type="EC" id="3.6.1.-" evidence="10"/>
<protein>
    <recommendedName>
        <fullName evidence="10">Small ribosomal subunit biogenesis GTPase RsgA</fullName>
        <ecNumber evidence="10">3.6.1.-</ecNumber>
    </recommendedName>
</protein>
<dbReference type="PROSITE" id="PS50936">
    <property type="entry name" value="ENGC_GTPASE"/>
    <property type="match status" value="1"/>
</dbReference>
<accession>A0A346XTU7</accession>
<comment type="subunit">
    <text evidence="10">Monomer. Associates with 30S ribosomal subunit, binds 16S rRNA.</text>
</comment>
<dbReference type="AlphaFoldDB" id="A0A346XTU7"/>
<feature type="region of interest" description="Disordered" evidence="11">
    <location>
        <begin position="1"/>
        <end position="31"/>
    </location>
</feature>
<feature type="compositionally biased region" description="Low complexity" evidence="11">
    <location>
        <begin position="1"/>
        <end position="13"/>
    </location>
</feature>
<evidence type="ECO:0000313" key="15">
    <source>
        <dbReference type="Proteomes" id="UP000264006"/>
    </source>
</evidence>
<dbReference type="Gene3D" id="1.10.40.50">
    <property type="entry name" value="Probable gtpase engc, domain 3"/>
    <property type="match status" value="1"/>
</dbReference>
<keyword evidence="3 10" id="KW-0479">Metal-binding</keyword>